<organism evidence="3 4">
    <name type="scientific">Orchesella dallaii</name>
    <dbReference type="NCBI Taxonomy" id="48710"/>
    <lineage>
        <taxon>Eukaryota</taxon>
        <taxon>Metazoa</taxon>
        <taxon>Ecdysozoa</taxon>
        <taxon>Arthropoda</taxon>
        <taxon>Hexapoda</taxon>
        <taxon>Collembola</taxon>
        <taxon>Entomobryomorpha</taxon>
        <taxon>Entomobryoidea</taxon>
        <taxon>Orchesellidae</taxon>
        <taxon>Orchesellinae</taxon>
        <taxon>Orchesella</taxon>
    </lineage>
</organism>
<evidence type="ECO:0000256" key="1">
    <source>
        <dbReference type="SAM" id="SignalP"/>
    </source>
</evidence>
<dbReference type="InterPro" id="IPR050491">
    <property type="entry name" value="AmpC-like"/>
</dbReference>
<feature type="signal peptide" evidence="1">
    <location>
        <begin position="1"/>
        <end position="18"/>
    </location>
</feature>
<feature type="domain" description="Beta-lactamase-related" evidence="2">
    <location>
        <begin position="60"/>
        <end position="381"/>
    </location>
</feature>
<evidence type="ECO:0000313" key="3">
    <source>
        <dbReference type="EMBL" id="CAL8072546.1"/>
    </source>
</evidence>
<reference evidence="3 4" key="1">
    <citation type="submission" date="2024-08" db="EMBL/GenBank/DDBJ databases">
        <authorList>
            <person name="Cucini C."/>
            <person name="Frati F."/>
        </authorList>
    </citation>
    <scope>NUCLEOTIDE SEQUENCE [LARGE SCALE GENOMIC DNA]</scope>
</reference>
<proteinExistence type="predicted"/>
<dbReference type="Pfam" id="PF00144">
    <property type="entry name" value="Beta-lactamase"/>
    <property type="match status" value="1"/>
</dbReference>
<accession>A0ABP1PP93</accession>
<dbReference type="Gene3D" id="3.40.710.10">
    <property type="entry name" value="DD-peptidase/beta-lactamase superfamily"/>
    <property type="match status" value="1"/>
</dbReference>
<dbReference type="InterPro" id="IPR012338">
    <property type="entry name" value="Beta-lactam/transpept-like"/>
</dbReference>
<sequence length="562" mass="62596">MKLFTPILLFAGVSTSLGFLSSDQEAALDTLITTVVQIPNRIPGLGVSIVKQLSEEGTYSVFTKGYGESDLEYGTPIFNNTRFLIASISKSFTATITCKFLHDSFPQHGEAVLDIPIVQLAPNYQFVLSDRFRTEKTTFRDLLAHRTCLNSYGLAVTAGAFDTKEERVFRYRYIEEKCGFRSRFEYSNNMIILAGDVISHLSGIPFDDMVRNFFQLLGMDDSLIVDAVTDYEALDRMSRGYYLMPDGILRKMNATHYNGNSGAASGGVISTLLDMAKYLEFHLNEGIINGNQVVPKAIMQWLRSPSNFVEFTGWRLSDSGESSDSSSGNFAYGLGLDLGVYRGWQRISHDGDLSPFTAKMSLFPAKKLGVFSFSNGPGPLPLQSGHEFLGNQVFDLIEGNLEDMQFGEILSSPKPGKAKVYQYRSVPKTSKMYQSELAGLYGHPYEGVFVVTYDESNTTHPLTIQYGKRGTGTLSETEMANIYKIEWFGEILSLFYAYNGGQPLSDMMLDFNTPDTAVFIDQDGAIEYRRNATLDSFPTIPWDPTSCGPVKERQSINDVILH</sequence>
<keyword evidence="4" id="KW-1185">Reference proteome</keyword>
<dbReference type="EMBL" id="CAXLJM020000007">
    <property type="protein sequence ID" value="CAL8072546.1"/>
    <property type="molecule type" value="Genomic_DNA"/>
</dbReference>
<evidence type="ECO:0000259" key="2">
    <source>
        <dbReference type="Pfam" id="PF00144"/>
    </source>
</evidence>
<dbReference type="InterPro" id="IPR001466">
    <property type="entry name" value="Beta-lactam-related"/>
</dbReference>
<gene>
    <name evidence="3" type="ORF">ODALV1_LOCUS2220</name>
</gene>
<feature type="chain" id="PRO_5046216782" description="Beta-lactamase-related domain-containing protein" evidence="1">
    <location>
        <begin position="19"/>
        <end position="562"/>
    </location>
</feature>
<evidence type="ECO:0000313" key="4">
    <source>
        <dbReference type="Proteomes" id="UP001642540"/>
    </source>
</evidence>
<dbReference type="SUPFAM" id="SSF56601">
    <property type="entry name" value="beta-lactamase/transpeptidase-like"/>
    <property type="match status" value="1"/>
</dbReference>
<dbReference type="PANTHER" id="PTHR46825:SF15">
    <property type="entry name" value="BETA-LACTAMASE-RELATED DOMAIN-CONTAINING PROTEIN"/>
    <property type="match status" value="1"/>
</dbReference>
<keyword evidence="1" id="KW-0732">Signal</keyword>
<dbReference type="PANTHER" id="PTHR46825">
    <property type="entry name" value="D-ALANYL-D-ALANINE-CARBOXYPEPTIDASE/ENDOPEPTIDASE AMPH"/>
    <property type="match status" value="1"/>
</dbReference>
<name>A0ABP1PP93_9HEXA</name>
<protein>
    <recommendedName>
        <fullName evidence="2">Beta-lactamase-related domain-containing protein</fullName>
    </recommendedName>
</protein>
<dbReference type="Proteomes" id="UP001642540">
    <property type="component" value="Unassembled WGS sequence"/>
</dbReference>
<comment type="caution">
    <text evidence="3">The sequence shown here is derived from an EMBL/GenBank/DDBJ whole genome shotgun (WGS) entry which is preliminary data.</text>
</comment>